<dbReference type="AlphaFoldDB" id="A0A6L7GDB3"/>
<dbReference type="Pfam" id="PF06080">
    <property type="entry name" value="DUF938"/>
    <property type="match status" value="1"/>
</dbReference>
<evidence type="ECO:0000313" key="2">
    <source>
        <dbReference type="Proteomes" id="UP000473531"/>
    </source>
</evidence>
<reference evidence="1 2" key="1">
    <citation type="submission" date="2019-12" db="EMBL/GenBank/DDBJ databases">
        <title>Genomic-based taxomic classification of the family Erythrobacteraceae.</title>
        <authorList>
            <person name="Xu L."/>
        </authorList>
    </citation>
    <scope>NUCLEOTIDE SEQUENCE [LARGE SCALE GENOMIC DNA]</scope>
    <source>
        <strain evidence="1 2">KCTC 52259</strain>
    </source>
</reference>
<comment type="caution">
    <text evidence="1">The sequence shown here is derived from an EMBL/GenBank/DDBJ whole genome shotgun (WGS) entry which is preliminary data.</text>
</comment>
<name>A0A6L7GDB3_9SPHN</name>
<dbReference type="RefSeq" id="WP_160599841.1">
    <property type="nucleotide sequence ID" value="NZ_WTYU01000001.1"/>
</dbReference>
<dbReference type="Gene3D" id="3.40.50.150">
    <property type="entry name" value="Vaccinia Virus protein VP39"/>
    <property type="match status" value="1"/>
</dbReference>
<dbReference type="EMBL" id="WTYU01000001">
    <property type="protein sequence ID" value="MXP13580.1"/>
    <property type="molecule type" value="Genomic_DNA"/>
</dbReference>
<dbReference type="SUPFAM" id="SSF53335">
    <property type="entry name" value="S-adenosyl-L-methionine-dependent methyltransferases"/>
    <property type="match status" value="1"/>
</dbReference>
<dbReference type="PANTHER" id="PTHR20974:SF0">
    <property type="entry name" value="UPF0585 PROTEIN CG18661"/>
    <property type="match status" value="1"/>
</dbReference>
<dbReference type="InterPro" id="IPR010342">
    <property type="entry name" value="DUF938"/>
</dbReference>
<protein>
    <submittedName>
        <fullName evidence="1">DUF938 domain-containing protein</fullName>
    </submittedName>
</protein>
<dbReference type="Proteomes" id="UP000473531">
    <property type="component" value="Unassembled WGS sequence"/>
</dbReference>
<accession>A0A6L7GDB3</accession>
<evidence type="ECO:0000313" key="1">
    <source>
        <dbReference type="EMBL" id="MXP13580.1"/>
    </source>
</evidence>
<gene>
    <name evidence="1" type="ORF">GRI44_02270</name>
</gene>
<organism evidence="1 2">
    <name type="scientific">Allopontixanthobacter confluentis</name>
    <dbReference type="NCBI Taxonomy" id="1849021"/>
    <lineage>
        <taxon>Bacteria</taxon>
        <taxon>Pseudomonadati</taxon>
        <taxon>Pseudomonadota</taxon>
        <taxon>Alphaproteobacteria</taxon>
        <taxon>Sphingomonadales</taxon>
        <taxon>Erythrobacteraceae</taxon>
        <taxon>Allopontixanthobacter</taxon>
    </lineage>
</organism>
<keyword evidence="2" id="KW-1185">Reference proteome</keyword>
<proteinExistence type="predicted"/>
<dbReference type="InterPro" id="IPR029063">
    <property type="entry name" value="SAM-dependent_MTases_sf"/>
</dbReference>
<dbReference type="PANTHER" id="PTHR20974">
    <property type="entry name" value="UPF0585 PROTEIN CG18661"/>
    <property type="match status" value="1"/>
</dbReference>
<sequence length="197" mass="21209">MKRHAPATARNSAAIAAILARELPACGTILEIASGTGEHAVYFAREFPSLVWQPSDSDLEALASINAWRTQAGLDNLLAAAEIDAASLHWPVETADAIVCINMVHISPWSAAEGLFRHAGRILASGAPLILYGPFAEKNLPTAPSNIAFDASLRQHDPAWGLRDVSALDELASHCGMRRTARHVMPANNLMLVYRKI</sequence>
<dbReference type="OrthoDB" id="5525831at2"/>